<keyword evidence="1" id="KW-0804">Transcription</keyword>
<evidence type="ECO:0000313" key="1">
    <source>
        <dbReference type="EMBL" id="PHV71799.1"/>
    </source>
</evidence>
<comment type="caution">
    <text evidence="1">The sequence shown here is derived from an EMBL/GenBank/DDBJ whole genome shotgun (WGS) entry which is preliminary data.</text>
</comment>
<keyword evidence="2" id="KW-1185">Reference proteome</keyword>
<organism evidence="1 2">
    <name type="scientific">Sporanaerobium hydrogeniformans</name>
    <dbReference type="NCBI Taxonomy" id="3072179"/>
    <lineage>
        <taxon>Bacteria</taxon>
        <taxon>Bacillati</taxon>
        <taxon>Bacillota</taxon>
        <taxon>Clostridia</taxon>
        <taxon>Lachnospirales</taxon>
        <taxon>Lachnospiraceae</taxon>
        <taxon>Sporanaerobium</taxon>
    </lineage>
</organism>
<accession>A0AC61DF32</accession>
<name>A0AC61DF32_9FIRM</name>
<dbReference type="Proteomes" id="UP000224460">
    <property type="component" value="Unassembled WGS sequence"/>
</dbReference>
<evidence type="ECO:0000313" key="2">
    <source>
        <dbReference type="Proteomes" id="UP000224460"/>
    </source>
</evidence>
<proteinExistence type="predicted"/>
<dbReference type="EMBL" id="PEDL01000002">
    <property type="protein sequence ID" value="PHV71799.1"/>
    <property type="molecule type" value="Genomic_DNA"/>
</dbReference>
<sequence length="111" mass="12634">MLQPSYTQIMKKLNAEGDSKLTSRYSIVIATAKRARQIIDVVNEQASINKEADKTGEKIIDPVKMKKAAELNEKLKTKKPISIAVDEIYNSKIHMCEFHQEKEEDAIRGEE</sequence>
<keyword evidence="1" id="KW-0240">DNA-directed RNA polymerase</keyword>
<protein>
    <submittedName>
        <fullName evidence="1">DNA-directed RNA polymerase subunit omega</fullName>
    </submittedName>
</protein>
<reference evidence="1" key="1">
    <citation type="submission" date="2017-10" db="EMBL/GenBank/DDBJ databases">
        <title>Genome sequence of cellulolytic Lachnospiraceae bacterium XHS1971 isolated from hotspring sediment.</title>
        <authorList>
            <person name="Vasudevan G."/>
            <person name="Joshi A.J."/>
            <person name="Hivarkar S."/>
            <person name="Lanjekar V.B."/>
            <person name="Dhakephalkar P.K."/>
            <person name="Dagar S."/>
        </authorList>
    </citation>
    <scope>NUCLEOTIDE SEQUENCE</scope>
    <source>
        <strain evidence="1">XHS1971</strain>
    </source>
</reference>
<gene>
    <name evidence="1" type="primary">rpoZ</name>
    <name evidence="1" type="ORF">CS063_04380</name>
</gene>